<dbReference type="PANTHER" id="PTHR30024:SF21">
    <property type="entry name" value="ABC TRANSPORTER SUBSTRATE-BINDING PROTEIN"/>
    <property type="match status" value="1"/>
</dbReference>
<evidence type="ECO:0000313" key="2">
    <source>
        <dbReference type="Proteomes" id="UP000247565"/>
    </source>
</evidence>
<reference evidence="1 2" key="1">
    <citation type="submission" date="2018-05" db="EMBL/GenBank/DDBJ databases">
        <title>Reference genomes for bee gut microbiota database.</title>
        <authorList>
            <person name="Ellegaard K.M."/>
        </authorList>
    </citation>
    <scope>NUCLEOTIDE SEQUENCE [LARGE SCALE GENOMIC DNA]</scope>
    <source>
        <strain evidence="1 2">ESL0284</strain>
    </source>
</reference>
<dbReference type="PROSITE" id="PS51318">
    <property type="entry name" value="TAT"/>
    <property type="match status" value="1"/>
</dbReference>
<dbReference type="PANTHER" id="PTHR30024">
    <property type="entry name" value="ALIPHATIC SULFONATES-BINDING PROTEIN-RELATED"/>
    <property type="match status" value="1"/>
</dbReference>
<sequence length="355" mass="38708">MDFDRISRRKFTRSFLMASGAAFIAGRCGNQAFAEEQSQTGDSHFPDLGTMQKLQGAARKITLAWSADSICTVAFPVAQAKGFFSKYNLDVNFIDFAGSVDQMLETMSTGKADGASGMALRWLKPLQQGFDVKLVAGLHSGCLHLLASGTSSIKNLADLKGKTIGVGDIGGPAKNFFSMRFREIGIDPEKDVNWRQFPSDILPLAIKRQAIQAAGLDDPLAYLLKQEHHLVTIDSNMSGEWAKIACCVVGLRGSLIRKDPLVGKALTQAILEAGQWVHHNKEEAAEIFKPYAPKATVGQLTEILESEGTHQQVIGSNLRQNVSFYAQQLKQIGVFPLSLDINAYADKVTEDIFAL</sequence>
<accession>A0A318N0X3</accession>
<dbReference type="SUPFAM" id="SSF53850">
    <property type="entry name" value="Periplasmic binding protein-like II"/>
    <property type="match status" value="1"/>
</dbReference>
<dbReference type="Proteomes" id="UP000247565">
    <property type="component" value="Unassembled WGS sequence"/>
</dbReference>
<dbReference type="RefSeq" id="WP_110438684.1">
    <property type="nucleotide sequence ID" value="NZ_CP046393.1"/>
</dbReference>
<dbReference type="Pfam" id="PF13379">
    <property type="entry name" value="NMT1_2"/>
    <property type="match status" value="1"/>
</dbReference>
<dbReference type="AlphaFoldDB" id="A0A318N0X3"/>
<comment type="caution">
    <text evidence="1">The sequence shown here is derived from an EMBL/GenBank/DDBJ whole genome shotgun (WGS) entry which is preliminary data.</text>
</comment>
<organism evidence="1 2">
    <name type="scientific">Commensalibacter melissae</name>
    <dbReference type="NCBI Taxonomy" id="2070537"/>
    <lineage>
        <taxon>Bacteria</taxon>
        <taxon>Pseudomonadati</taxon>
        <taxon>Pseudomonadota</taxon>
        <taxon>Alphaproteobacteria</taxon>
        <taxon>Acetobacterales</taxon>
        <taxon>Acetobacteraceae</taxon>
    </lineage>
</organism>
<name>A0A318N0X3_9PROT</name>
<dbReference type="EMBL" id="QGLT01000002">
    <property type="protein sequence ID" value="PXZ00541.1"/>
    <property type="molecule type" value="Genomic_DNA"/>
</dbReference>
<evidence type="ECO:0000313" key="1">
    <source>
        <dbReference type="EMBL" id="PXZ00541.1"/>
    </source>
</evidence>
<dbReference type="InterPro" id="IPR006311">
    <property type="entry name" value="TAT_signal"/>
</dbReference>
<protein>
    <submittedName>
        <fullName evidence="1">ABC transporter substrate-binding protein</fullName>
    </submittedName>
</protein>
<dbReference type="OrthoDB" id="9771642at2"/>
<dbReference type="Gene3D" id="3.40.190.10">
    <property type="entry name" value="Periplasmic binding protein-like II"/>
    <property type="match status" value="2"/>
</dbReference>
<proteinExistence type="predicted"/>
<gene>
    <name evidence="1" type="ORF">DK869_03800</name>
</gene>
<keyword evidence="2" id="KW-1185">Reference proteome</keyword>